<feature type="transmembrane region" description="Helical" evidence="7">
    <location>
        <begin position="67"/>
        <end position="89"/>
    </location>
</feature>
<keyword evidence="5 7" id="KW-1133">Transmembrane helix</keyword>
<feature type="transmembrane region" description="Helical" evidence="7">
    <location>
        <begin position="95"/>
        <end position="114"/>
    </location>
</feature>
<feature type="transmembrane region" description="Helical" evidence="7">
    <location>
        <begin position="396"/>
        <end position="415"/>
    </location>
</feature>
<evidence type="ECO:0000313" key="8">
    <source>
        <dbReference type="EMBL" id="SFC27163.1"/>
    </source>
</evidence>
<dbReference type="Proteomes" id="UP000198832">
    <property type="component" value="Unassembled WGS sequence"/>
</dbReference>
<feature type="transmembrane region" description="Helical" evidence="7">
    <location>
        <begin position="156"/>
        <end position="180"/>
    </location>
</feature>
<reference evidence="8 9" key="1">
    <citation type="submission" date="2016-10" db="EMBL/GenBank/DDBJ databases">
        <authorList>
            <person name="de Groot N.N."/>
        </authorList>
    </citation>
    <scope>NUCLEOTIDE SEQUENCE [LARGE SCALE GENOMIC DNA]</scope>
    <source>
        <strain evidence="8 9">CGMCC 1.7056</strain>
    </source>
</reference>
<keyword evidence="9" id="KW-1185">Reference proteome</keyword>
<gene>
    <name evidence="8" type="ORF">SAMN04487968_1055</name>
</gene>
<dbReference type="InterPro" id="IPR050833">
    <property type="entry name" value="Poly_Biosynth_Transport"/>
</dbReference>
<dbReference type="CDD" id="cd13127">
    <property type="entry name" value="MATE_tuaB_like"/>
    <property type="match status" value="1"/>
</dbReference>
<evidence type="ECO:0000256" key="3">
    <source>
        <dbReference type="ARBA" id="ARBA00022475"/>
    </source>
</evidence>
<evidence type="ECO:0000256" key="1">
    <source>
        <dbReference type="ARBA" id="ARBA00004651"/>
    </source>
</evidence>
<dbReference type="EMBL" id="FOLB01000005">
    <property type="protein sequence ID" value="SFC27163.1"/>
    <property type="molecule type" value="Genomic_DNA"/>
</dbReference>
<feature type="transmembrane region" description="Helical" evidence="7">
    <location>
        <begin position="126"/>
        <end position="150"/>
    </location>
</feature>
<accession>A0A1I1I0G1</accession>
<feature type="transmembrane region" description="Helical" evidence="7">
    <location>
        <begin position="308"/>
        <end position="330"/>
    </location>
</feature>
<protein>
    <submittedName>
        <fullName evidence="8">Polysaccharide transporter, PST family</fullName>
    </submittedName>
</protein>
<dbReference type="GO" id="GO:0005886">
    <property type="term" value="C:plasma membrane"/>
    <property type="evidence" value="ECO:0007669"/>
    <property type="project" value="UniProtKB-SubCell"/>
</dbReference>
<dbReference type="STRING" id="574651.SAMN04487968_1055"/>
<dbReference type="PANTHER" id="PTHR30250">
    <property type="entry name" value="PST FAMILY PREDICTED COLANIC ACID TRANSPORTER"/>
    <property type="match status" value="1"/>
</dbReference>
<feature type="transmembrane region" description="Helical" evidence="7">
    <location>
        <begin position="366"/>
        <end position="384"/>
    </location>
</feature>
<keyword evidence="4 7" id="KW-0812">Transmembrane</keyword>
<dbReference type="AlphaFoldDB" id="A0A1I1I0G1"/>
<feature type="transmembrane region" description="Helical" evidence="7">
    <location>
        <begin position="28"/>
        <end position="46"/>
    </location>
</feature>
<evidence type="ECO:0000256" key="5">
    <source>
        <dbReference type="ARBA" id="ARBA00022989"/>
    </source>
</evidence>
<evidence type="ECO:0000256" key="2">
    <source>
        <dbReference type="ARBA" id="ARBA00007430"/>
    </source>
</evidence>
<dbReference type="Pfam" id="PF13440">
    <property type="entry name" value="Polysacc_synt_3"/>
    <property type="match status" value="1"/>
</dbReference>
<evidence type="ECO:0000256" key="6">
    <source>
        <dbReference type="ARBA" id="ARBA00023136"/>
    </source>
</evidence>
<organism evidence="8 9">
    <name type="scientific">Nocardioides terrae</name>
    <dbReference type="NCBI Taxonomy" id="574651"/>
    <lineage>
        <taxon>Bacteria</taxon>
        <taxon>Bacillati</taxon>
        <taxon>Actinomycetota</taxon>
        <taxon>Actinomycetes</taxon>
        <taxon>Propionibacteriales</taxon>
        <taxon>Nocardioidaceae</taxon>
        <taxon>Nocardioides</taxon>
    </lineage>
</organism>
<feature type="transmembrane region" description="Helical" evidence="7">
    <location>
        <begin position="5"/>
        <end position="22"/>
    </location>
</feature>
<keyword evidence="6 7" id="KW-0472">Membrane</keyword>
<feature type="transmembrane region" description="Helical" evidence="7">
    <location>
        <begin position="275"/>
        <end position="296"/>
    </location>
</feature>
<dbReference type="PANTHER" id="PTHR30250:SF10">
    <property type="entry name" value="LIPOPOLYSACCHARIDE BIOSYNTHESIS PROTEIN WZXC"/>
    <property type="match status" value="1"/>
</dbReference>
<comment type="subcellular location">
    <subcellularLocation>
        <location evidence="1">Cell membrane</location>
        <topology evidence="1">Multi-pass membrane protein</topology>
    </subcellularLocation>
</comment>
<feature type="transmembrane region" description="Helical" evidence="7">
    <location>
        <begin position="427"/>
        <end position="448"/>
    </location>
</feature>
<feature type="transmembrane region" description="Helical" evidence="7">
    <location>
        <begin position="342"/>
        <end position="360"/>
    </location>
</feature>
<evidence type="ECO:0000256" key="4">
    <source>
        <dbReference type="ARBA" id="ARBA00022692"/>
    </source>
</evidence>
<evidence type="ECO:0000313" key="9">
    <source>
        <dbReference type="Proteomes" id="UP000198832"/>
    </source>
</evidence>
<keyword evidence="3" id="KW-1003">Cell membrane</keyword>
<evidence type="ECO:0000256" key="7">
    <source>
        <dbReference type="SAM" id="Phobius"/>
    </source>
</evidence>
<proteinExistence type="inferred from homology"/>
<comment type="similarity">
    <text evidence="2">Belongs to the polysaccharide synthase family.</text>
</comment>
<sequence>MGGQLVRMVVQVLAVVILARLLDPRDFGLLAMVLSVVAVAEIFRDMGLSTAAIQAKVLTPEQRDNLFWLNSCIGSGLALLAFVAAPLVADVFHEPVLVPMTKVLALMFLFNGMATQYRADLTRRMLFGRLVVADTAAPVVGLLVATALAVAGAGHWALVAQLLTQYLTVLVLVVVGAGWLPGRPRRDVPMGDFLKFGWTIVGSQLIGYVANNTDSVIIGSRLGAGPLGLYNRAFQLVMSPLGQLRGSTGTVGVSLLARVQDDPGRSQRYVERGQLALGCTVVAGLGLIIGGAEPIVDVMLGPKWDVATILSLLALAGAFQTLSLVGYWVYVSQGLTRDLMHYSVVSAVIKVLCVVAGSRWGVVGVAVGYAIAPALSWPISFWWLSRHANVRVAPLYSGAGRIALITSVTAMGAWAGASISDDSVPAVLSLLASIGCGLSGYALLVACVRPIRADAMMVFAATRTAMRRR</sequence>
<name>A0A1I1I0G1_9ACTN</name>